<feature type="compositionally biased region" description="Basic and acidic residues" evidence="4">
    <location>
        <begin position="7"/>
        <end position="16"/>
    </location>
</feature>
<evidence type="ECO:0000256" key="3">
    <source>
        <dbReference type="ARBA" id="ARBA00038401"/>
    </source>
</evidence>
<feature type="region of interest" description="Disordered" evidence="4">
    <location>
        <begin position="1"/>
        <end position="55"/>
    </location>
</feature>
<proteinExistence type="inferred from homology"/>
<dbReference type="GO" id="GO:0005634">
    <property type="term" value="C:nucleus"/>
    <property type="evidence" value="ECO:0007669"/>
    <property type="project" value="UniProtKB-SubCell"/>
</dbReference>
<evidence type="ECO:0000313" key="5">
    <source>
        <dbReference type="EMBL" id="KAG0477310.1"/>
    </source>
</evidence>
<comment type="similarity">
    <text evidence="3">Belongs to the SAAL1 family.</text>
</comment>
<evidence type="ECO:0000256" key="1">
    <source>
        <dbReference type="ARBA" id="ARBA00004123"/>
    </source>
</evidence>
<organism evidence="5 6">
    <name type="scientific">Vanilla planifolia</name>
    <name type="common">Vanilla</name>
    <dbReference type="NCBI Taxonomy" id="51239"/>
    <lineage>
        <taxon>Eukaryota</taxon>
        <taxon>Viridiplantae</taxon>
        <taxon>Streptophyta</taxon>
        <taxon>Embryophyta</taxon>
        <taxon>Tracheophyta</taxon>
        <taxon>Spermatophyta</taxon>
        <taxon>Magnoliopsida</taxon>
        <taxon>Liliopsida</taxon>
        <taxon>Asparagales</taxon>
        <taxon>Orchidaceae</taxon>
        <taxon>Vanilloideae</taxon>
        <taxon>Vanilleae</taxon>
        <taxon>Vanilla</taxon>
    </lineage>
</organism>
<comment type="caution">
    <text evidence="5">The sequence shown here is derived from an EMBL/GenBank/DDBJ whole genome shotgun (WGS) entry which is preliminary data.</text>
</comment>
<dbReference type="Gene3D" id="1.25.10.10">
    <property type="entry name" value="Leucine-rich Repeat Variant"/>
    <property type="match status" value="1"/>
</dbReference>
<dbReference type="InterPro" id="IPR016024">
    <property type="entry name" value="ARM-type_fold"/>
</dbReference>
<evidence type="ECO:0008006" key="7">
    <source>
        <dbReference type="Google" id="ProtNLM"/>
    </source>
</evidence>
<name>A0A835UYN7_VANPL</name>
<evidence type="ECO:0000256" key="2">
    <source>
        <dbReference type="ARBA" id="ARBA00023242"/>
    </source>
</evidence>
<sequence>MSASDSPIKEPSKDSDALDDEGQEEGRAGGDVEVEAGGWGTAPSHLPFAPSSDSLDTTTVDPSYIISLIRMLLPNQESTWKKSDSITSSLCPVEESMVHTMDVSMVGEFNCIKKSMSIEADSNPGWHSILNGGCEGFMDHHFVGMRLDHGEAGRTTGSDDLETGAIVMEKAWEDAGCILWDLSAIRTHAEFMVNNFLLDVLLASLHASKSPRITEICLGILGNLACHDVSNDAMVSKDGLIETIIYQLFQNDCTCLFETFRLLTSSLQGRRSAIWAKAILFEEACERIIWIAENTLNTMLLEKCVDFLLTVINSKEAANILLQPLIKFGLMNLVVNLLACELSNLEDKLVAERTCIIDQILCLVEALSTLDYNIEKVFAREELYQLICRVIKLPEKFEFTCSRVSAVVIIANLLVDGQHFASQLSQDYEFIEALLDTIPLVSDDSQARDAIWCILSGLLPRIPEHDISSLSLNLLASIFVEKSNLIEEDLKSHSAEVEPPNGNNTSPIVTTLWRIACVVEEWLAQKLERTADGAPCGGNGEDKAERLLQLCKKFCYLM</sequence>
<gene>
    <name evidence="5" type="ORF">HPP92_014151</name>
</gene>
<reference evidence="5 6" key="1">
    <citation type="journal article" date="2020" name="Nat. Food">
        <title>A phased Vanilla planifolia genome enables genetic improvement of flavour and production.</title>
        <authorList>
            <person name="Hasing T."/>
            <person name="Tang H."/>
            <person name="Brym M."/>
            <person name="Khazi F."/>
            <person name="Huang T."/>
            <person name="Chambers A.H."/>
        </authorList>
    </citation>
    <scope>NUCLEOTIDE SEQUENCE [LARGE SCALE GENOMIC DNA]</scope>
    <source>
        <tissue evidence="5">Leaf</tissue>
    </source>
</reference>
<dbReference type="OrthoDB" id="5772781at2759"/>
<accession>A0A835UYN7</accession>
<comment type="subcellular location">
    <subcellularLocation>
        <location evidence="1">Nucleus</location>
    </subcellularLocation>
</comment>
<dbReference type="SUPFAM" id="SSF48371">
    <property type="entry name" value="ARM repeat"/>
    <property type="match status" value="1"/>
</dbReference>
<keyword evidence="6" id="KW-1185">Reference proteome</keyword>
<keyword evidence="2" id="KW-0539">Nucleus</keyword>
<dbReference type="InterPro" id="IPR052464">
    <property type="entry name" value="Synovial_Prolif_Regulator"/>
</dbReference>
<dbReference type="Proteomes" id="UP000636800">
    <property type="component" value="Chromosome 6"/>
</dbReference>
<dbReference type="InterPro" id="IPR011989">
    <property type="entry name" value="ARM-like"/>
</dbReference>
<dbReference type="PANTHER" id="PTHR23424:SF23">
    <property type="entry name" value="PROTEIN SAAL1"/>
    <property type="match status" value="1"/>
</dbReference>
<dbReference type="AlphaFoldDB" id="A0A835UYN7"/>
<dbReference type="PANTHER" id="PTHR23424">
    <property type="entry name" value="SERUM AMYLOID A"/>
    <property type="match status" value="1"/>
</dbReference>
<evidence type="ECO:0000313" key="6">
    <source>
        <dbReference type="Proteomes" id="UP000636800"/>
    </source>
</evidence>
<dbReference type="EMBL" id="JADCNL010000006">
    <property type="protein sequence ID" value="KAG0477310.1"/>
    <property type="molecule type" value="Genomic_DNA"/>
</dbReference>
<protein>
    <recommendedName>
        <fullName evidence="7">ARM repeat superfamily protein</fullName>
    </recommendedName>
</protein>
<evidence type="ECO:0000256" key="4">
    <source>
        <dbReference type="SAM" id="MobiDB-lite"/>
    </source>
</evidence>